<evidence type="ECO:0000313" key="3">
    <source>
        <dbReference type="Proteomes" id="UP000623467"/>
    </source>
</evidence>
<accession>A0A8H7CTA9</accession>
<sequence>MQTPSDLPLRLCPRLLGPAPPPTPERRLHAAERLLSTSRRRCPNTHRHNHKHDNGHEETLRTLSYDGIYYDNRETEEDSGEEGIDALDGGARGQGGAVIVRTRRSDELYTFLSLGRAWLDPAVAVSCALSYSAFCPLVVLPGPWVSVAFGFRVEDLLLGYLAVFGLVAVHTPVVTFSRRVASTPISGLGLSLPMTHPVLP</sequence>
<reference evidence="2" key="1">
    <citation type="submission" date="2020-05" db="EMBL/GenBank/DDBJ databases">
        <title>Mycena genomes resolve the evolution of fungal bioluminescence.</title>
        <authorList>
            <person name="Tsai I.J."/>
        </authorList>
    </citation>
    <scope>NUCLEOTIDE SEQUENCE</scope>
    <source>
        <strain evidence="2">160909Yilan</strain>
    </source>
</reference>
<dbReference type="EMBL" id="JACAZH010000018">
    <property type="protein sequence ID" value="KAF7346678.1"/>
    <property type="molecule type" value="Genomic_DNA"/>
</dbReference>
<name>A0A8H7CTA9_9AGAR</name>
<evidence type="ECO:0000313" key="2">
    <source>
        <dbReference type="EMBL" id="KAF7346678.1"/>
    </source>
</evidence>
<comment type="caution">
    <text evidence="2">The sequence shown here is derived from an EMBL/GenBank/DDBJ whole genome shotgun (WGS) entry which is preliminary data.</text>
</comment>
<keyword evidence="3" id="KW-1185">Reference proteome</keyword>
<dbReference type="Proteomes" id="UP000623467">
    <property type="component" value="Unassembled WGS sequence"/>
</dbReference>
<organism evidence="2 3">
    <name type="scientific">Mycena sanguinolenta</name>
    <dbReference type="NCBI Taxonomy" id="230812"/>
    <lineage>
        <taxon>Eukaryota</taxon>
        <taxon>Fungi</taxon>
        <taxon>Dikarya</taxon>
        <taxon>Basidiomycota</taxon>
        <taxon>Agaricomycotina</taxon>
        <taxon>Agaricomycetes</taxon>
        <taxon>Agaricomycetidae</taxon>
        <taxon>Agaricales</taxon>
        <taxon>Marasmiineae</taxon>
        <taxon>Mycenaceae</taxon>
        <taxon>Mycena</taxon>
    </lineage>
</organism>
<gene>
    <name evidence="2" type="ORF">MSAN_01805600</name>
</gene>
<evidence type="ECO:0000256" key="1">
    <source>
        <dbReference type="SAM" id="MobiDB-lite"/>
    </source>
</evidence>
<protein>
    <submittedName>
        <fullName evidence="2">Uncharacterized protein</fullName>
    </submittedName>
</protein>
<proteinExistence type="predicted"/>
<dbReference type="AlphaFoldDB" id="A0A8H7CTA9"/>
<feature type="region of interest" description="Disordered" evidence="1">
    <location>
        <begin position="1"/>
        <end position="26"/>
    </location>
</feature>
<feature type="compositionally biased region" description="Low complexity" evidence="1">
    <location>
        <begin position="1"/>
        <end position="17"/>
    </location>
</feature>